<dbReference type="EMBL" id="JZWS03000010">
    <property type="protein sequence ID" value="MEW9492029.1"/>
    <property type="molecule type" value="Genomic_DNA"/>
</dbReference>
<name>A0ACC6TQ92_9CREN</name>
<evidence type="ECO:0000313" key="2">
    <source>
        <dbReference type="Proteomes" id="UP000053480"/>
    </source>
</evidence>
<comment type="caution">
    <text evidence="1">The sequence shown here is derived from an EMBL/GenBank/DDBJ whole genome shotgun (WGS) entry which is preliminary data.</text>
</comment>
<evidence type="ECO:0000313" key="1">
    <source>
        <dbReference type="EMBL" id="MEW9492029.1"/>
    </source>
</evidence>
<accession>A0ACC6TQ92</accession>
<dbReference type="Proteomes" id="UP000053480">
    <property type="component" value="Unassembled WGS sequence"/>
</dbReference>
<organism evidence="1 2">
    <name type="scientific">Candidatus Aramenus sulfurataquae</name>
    <dbReference type="NCBI Taxonomy" id="1326980"/>
    <lineage>
        <taxon>Archaea</taxon>
        <taxon>Thermoproteota</taxon>
        <taxon>Thermoprotei</taxon>
        <taxon>Sulfolobales</taxon>
        <taxon>Sulfolobaceae</taxon>
        <taxon>Candidatus Aramenus</taxon>
    </lineage>
</organism>
<sequence>MGFGIYLSFILLLVIIAIVVHYSRKINKIQQQAQEQVNKIQQQAQQIAQSMFSQWVQQYSNETRKQIEQSTEAKYKAELEQWKLQVEEEIRRDAITKSINTLLGKIGEEFAPLLVAEKYGVNPKDFRHLGTPVDFVAFKGLSDDSDPEVIFIEVKTGKGSLTDREKKIRDAIASKRVRYEVVSLNQMMEEVKKRVNEEINKMLADRKD</sequence>
<protein>
    <submittedName>
        <fullName evidence="1">Holliday junction resolvase-like protein</fullName>
    </submittedName>
</protein>
<proteinExistence type="predicted"/>
<reference evidence="1" key="1">
    <citation type="submission" date="2024-07" db="EMBL/GenBank/DDBJ databases">
        <title>Metagenome and Metagenome-Assembled Genomes of Archaea from a hot spring from the geothermal field of Los Azufres, Mexico.</title>
        <authorList>
            <person name="Marin-Paredes R."/>
            <person name="Martinez-Romero E."/>
            <person name="Servin-Garciduenas L.E."/>
        </authorList>
    </citation>
    <scope>NUCLEOTIDE SEQUENCE</scope>
    <source>
        <strain evidence="1">AZ1-454</strain>
    </source>
</reference>
<gene>
    <name evidence="1" type="ORF">TQ35_0007515</name>
</gene>